<comment type="caution">
    <text evidence="1">The sequence shown here is derived from an EMBL/GenBank/DDBJ whole genome shotgun (WGS) entry which is preliminary data.</text>
</comment>
<name>A0ABV0MMN4_9TELE</name>
<protein>
    <submittedName>
        <fullName evidence="1">Uncharacterized protein</fullName>
    </submittedName>
</protein>
<evidence type="ECO:0000313" key="2">
    <source>
        <dbReference type="Proteomes" id="UP001476798"/>
    </source>
</evidence>
<evidence type="ECO:0000313" key="1">
    <source>
        <dbReference type="EMBL" id="MEQ2160372.1"/>
    </source>
</evidence>
<sequence>STWWKSLNLLEKKVPMCPAERTSQTFISDDSNSVLHDVRVDLSHSIHVVRSHHAQVSHADSIWVSLLNQRHPAQMSVSPGNMVAICRGTQVQVSLIDLVDDRQMASQQLTEHVDWSPDPSYTQTLSHSSFLMSTRILISSGMARAGWVSFSWIATWWDGYVKIPPDTNSYPEFLTFPPSQEMCQRSKLDPCSQTWRT</sequence>
<gene>
    <name evidence="1" type="ORF">GOODEAATRI_033149</name>
</gene>
<dbReference type="EMBL" id="JAHRIO010006643">
    <property type="protein sequence ID" value="MEQ2160372.1"/>
    <property type="molecule type" value="Genomic_DNA"/>
</dbReference>
<keyword evidence="2" id="KW-1185">Reference proteome</keyword>
<feature type="non-terminal residue" evidence="1">
    <location>
        <position position="1"/>
    </location>
</feature>
<accession>A0ABV0MMN4</accession>
<proteinExistence type="predicted"/>
<reference evidence="1 2" key="1">
    <citation type="submission" date="2021-06" db="EMBL/GenBank/DDBJ databases">
        <authorList>
            <person name="Palmer J.M."/>
        </authorList>
    </citation>
    <scope>NUCLEOTIDE SEQUENCE [LARGE SCALE GENOMIC DNA]</scope>
    <source>
        <strain evidence="1 2">GA_2019</strain>
        <tissue evidence="1">Muscle</tissue>
    </source>
</reference>
<organism evidence="1 2">
    <name type="scientific">Goodea atripinnis</name>
    <dbReference type="NCBI Taxonomy" id="208336"/>
    <lineage>
        <taxon>Eukaryota</taxon>
        <taxon>Metazoa</taxon>
        <taxon>Chordata</taxon>
        <taxon>Craniata</taxon>
        <taxon>Vertebrata</taxon>
        <taxon>Euteleostomi</taxon>
        <taxon>Actinopterygii</taxon>
        <taxon>Neopterygii</taxon>
        <taxon>Teleostei</taxon>
        <taxon>Neoteleostei</taxon>
        <taxon>Acanthomorphata</taxon>
        <taxon>Ovalentaria</taxon>
        <taxon>Atherinomorphae</taxon>
        <taxon>Cyprinodontiformes</taxon>
        <taxon>Goodeidae</taxon>
        <taxon>Goodea</taxon>
    </lineage>
</organism>
<dbReference type="Proteomes" id="UP001476798">
    <property type="component" value="Unassembled WGS sequence"/>
</dbReference>